<organism evidence="15 16">
    <name type="scientific">Mycena sanguinolenta</name>
    <dbReference type="NCBI Taxonomy" id="230812"/>
    <lineage>
        <taxon>Eukaryota</taxon>
        <taxon>Fungi</taxon>
        <taxon>Dikarya</taxon>
        <taxon>Basidiomycota</taxon>
        <taxon>Agaricomycotina</taxon>
        <taxon>Agaricomycetes</taxon>
        <taxon>Agaricomycetidae</taxon>
        <taxon>Agaricales</taxon>
        <taxon>Marasmiineae</taxon>
        <taxon>Mycenaceae</taxon>
        <taxon>Mycena</taxon>
    </lineage>
</organism>
<keyword evidence="9" id="KW-0560">Oxidoreductase</keyword>
<evidence type="ECO:0000256" key="3">
    <source>
        <dbReference type="ARBA" id="ARBA00004721"/>
    </source>
</evidence>
<evidence type="ECO:0000313" key="15">
    <source>
        <dbReference type="EMBL" id="KAF7366266.1"/>
    </source>
</evidence>
<dbReference type="AlphaFoldDB" id="A0A8H7DC69"/>
<dbReference type="PANTHER" id="PTHR24305:SF166">
    <property type="entry name" value="CYTOCHROME P450 12A4, MITOCHONDRIAL-RELATED"/>
    <property type="match status" value="1"/>
</dbReference>
<evidence type="ECO:0000256" key="5">
    <source>
        <dbReference type="ARBA" id="ARBA00022617"/>
    </source>
</evidence>
<dbReference type="PRINTS" id="PR00463">
    <property type="entry name" value="EP450I"/>
</dbReference>
<comment type="similarity">
    <text evidence="4">Belongs to the cytochrome P450 family.</text>
</comment>
<keyword evidence="12 14" id="KW-0472">Membrane</keyword>
<evidence type="ECO:0000256" key="10">
    <source>
        <dbReference type="ARBA" id="ARBA00023004"/>
    </source>
</evidence>
<evidence type="ECO:0000256" key="2">
    <source>
        <dbReference type="ARBA" id="ARBA00004370"/>
    </source>
</evidence>
<dbReference type="InterPro" id="IPR001128">
    <property type="entry name" value="Cyt_P450"/>
</dbReference>
<feature type="binding site" description="axial binding residue" evidence="13">
    <location>
        <position position="502"/>
    </location>
    <ligand>
        <name>heme</name>
        <dbReference type="ChEBI" id="CHEBI:30413"/>
    </ligand>
    <ligandPart>
        <name>Fe</name>
        <dbReference type="ChEBI" id="CHEBI:18248"/>
    </ligandPart>
</feature>
<dbReference type="SUPFAM" id="SSF48264">
    <property type="entry name" value="Cytochrome P450"/>
    <property type="match status" value="1"/>
</dbReference>
<evidence type="ECO:0000256" key="11">
    <source>
        <dbReference type="ARBA" id="ARBA00023033"/>
    </source>
</evidence>
<feature type="transmembrane region" description="Helical" evidence="14">
    <location>
        <begin position="7"/>
        <end position="28"/>
    </location>
</feature>
<evidence type="ECO:0000256" key="13">
    <source>
        <dbReference type="PIRSR" id="PIRSR602401-1"/>
    </source>
</evidence>
<evidence type="ECO:0008006" key="17">
    <source>
        <dbReference type="Google" id="ProtNLM"/>
    </source>
</evidence>
<keyword evidence="16" id="KW-1185">Reference proteome</keyword>
<dbReference type="PANTHER" id="PTHR24305">
    <property type="entry name" value="CYTOCHROME P450"/>
    <property type="match status" value="1"/>
</dbReference>
<keyword evidence="5 13" id="KW-0349">Heme</keyword>
<evidence type="ECO:0000256" key="1">
    <source>
        <dbReference type="ARBA" id="ARBA00001971"/>
    </source>
</evidence>
<name>A0A8H7DC69_9AGAR</name>
<keyword evidence="7 13" id="KW-0479">Metal-binding</keyword>
<accession>A0A8H7DC69</accession>
<keyword evidence="11" id="KW-0503">Monooxygenase</keyword>
<gene>
    <name evidence="15" type="ORF">MSAN_00882800</name>
</gene>
<evidence type="ECO:0000256" key="6">
    <source>
        <dbReference type="ARBA" id="ARBA00022692"/>
    </source>
</evidence>
<dbReference type="InterPro" id="IPR036396">
    <property type="entry name" value="Cyt_P450_sf"/>
</dbReference>
<evidence type="ECO:0000313" key="16">
    <source>
        <dbReference type="Proteomes" id="UP000623467"/>
    </source>
</evidence>
<comment type="subcellular location">
    <subcellularLocation>
        <location evidence="2">Membrane</location>
    </subcellularLocation>
</comment>
<dbReference type="InterPro" id="IPR002401">
    <property type="entry name" value="Cyt_P450_E_grp-I"/>
</dbReference>
<evidence type="ECO:0000256" key="4">
    <source>
        <dbReference type="ARBA" id="ARBA00010617"/>
    </source>
</evidence>
<evidence type="ECO:0000256" key="9">
    <source>
        <dbReference type="ARBA" id="ARBA00023002"/>
    </source>
</evidence>
<dbReference type="GO" id="GO:0004497">
    <property type="term" value="F:monooxygenase activity"/>
    <property type="evidence" value="ECO:0007669"/>
    <property type="project" value="UniProtKB-KW"/>
</dbReference>
<evidence type="ECO:0000256" key="7">
    <source>
        <dbReference type="ARBA" id="ARBA00022723"/>
    </source>
</evidence>
<sequence length="567" mass="62919">MIDSSHILFMVAAASLCYGLIHLLQFLYHELTYPLVGGPRNPSWIFGNVKELGGETGLTKRWQGEFGPIYLFRGLFSRRRLYVADAKALSYIVANDSRFVRVPVAVTFRACLVGEGLLTVVGDDHKRQARTLFCTTYTFHSDVIVPSRDEFLYNHAFGAPQIRYLTEIFVQKAVQLRDMWAAELAGGNRSATPGRMDIYDGIRRMTLDVIGQAGGFGFNHDFHALADTGTSNVLTESLTNLLHSPDARRNLMFLELQMLIPALKYLPLPGQKALAAAHAAMCSVADEILSESKSAIMAVGEGGKSFDSSKRDLLSILLKANMSTSVSAHQRLSDAELIAQIPTFVSAGHETTSNATAWALHSLSLHPATQRKLREELFTISSDNLTMDKLNSLPYLECVVRETLRFHGPVAFMERMATQDDVLPLSRPYIDTAGKSHDTLPIRKGQVIHIPILAFNHDKDIWGPDAGEFRPARWENVPSGAGAIPGMPHPNLFSFFAGQTNCIGYRFSLVEIKALLFTLIRAFEFEPAVPSSRIDHGVALIRTPIYLDDRERGTSLPMILKPVNKQY</sequence>
<comment type="cofactor">
    <cofactor evidence="1 13">
        <name>heme</name>
        <dbReference type="ChEBI" id="CHEBI:30413"/>
    </cofactor>
</comment>
<comment type="pathway">
    <text evidence="3">Secondary metabolite biosynthesis; terpenoid biosynthesis.</text>
</comment>
<dbReference type="Proteomes" id="UP000623467">
    <property type="component" value="Unassembled WGS sequence"/>
</dbReference>
<dbReference type="GO" id="GO:0016705">
    <property type="term" value="F:oxidoreductase activity, acting on paired donors, with incorporation or reduction of molecular oxygen"/>
    <property type="evidence" value="ECO:0007669"/>
    <property type="project" value="InterPro"/>
</dbReference>
<dbReference type="Gene3D" id="1.10.630.10">
    <property type="entry name" value="Cytochrome P450"/>
    <property type="match status" value="1"/>
</dbReference>
<dbReference type="Pfam" id="PF00067">
    <property type="entry name" value="p450"/>
    <property type="match status" value="1"/>
</dbReference>
<dbReference type="PRINTS" id="PR00385">
    <property type="entry name" value="P450"/>
</dbReference>
<keyword evidence="10 13" id="KW-0408">Iron</keyword>
<reference evidence="15" key="1">
    <citation type="submission" date="2020-05" db="EMBL/GenBank/DDBJ databases">
        <title>Mycena genomes resolve the evolution of fungal bioluminescence.</title>
        <authorList>
            <person name="Tsai I.J."/>
        </authorList>
    </citation>
    <scope>NUCLEOTIDE SEQUENCE</scope>
    <source>
        <strain evidence="15">160909Yilan</strain>
    </source>
</reference>
<dbReference type="OrthoDB" id="1470350at2759"/>
<comment type="caution">
    <text evidence="15">The sequence shown here is derived from an EMBL/GenBank/DDBJ whole genome shotgun (WGS) entry which is preliminary data.</text>
</comment>
<protein>
    <recommendedName>
        <fullName evidence="17">Cytochrome P450</fullName>
    </recommendedName>
</protein>
<dbReference type="GO" id="GO:0020037">
    <property type="term" value="F:heme binding"/>
    <property type="evidence" value="ECO:0007669"/>
    <property type="project" value="InterPro"/>
</dbReference>
<evidence type="ECO:0000256" key="14">
    <source>
        <dbReference type="SAM" id="Phobius"/>
    </source>
</evidence>
<keyword evidence="6 14" id="KW-0812">Transmembrane</keyword>
<evidence type="ECO:0000256" key="12">
    <source>
        <dbReference type="ARBA" id="ARBA00023136"/>
    </source>
</evidence>
<keyword evidence="8 14" id="KW-1133">Transmembrane helix</keyword>
<dbReference type="GO" id="GO:0005506">
    <property type="term" value="F:iron ion binding"/>
    <property type="evidence" value="ECO:0007669"/>
    <property type="project" value="InterPro"/>
</dbReference>
<proteinExistence type="inferred from homology"/>
<dbReference type="GO" id="GO:0016020">
    <property type="term" value="C:membrane"/>
    <property type="evidence" value="ECO:0007669"/>
    <property type="project" value="UniProtKB-SubCell"/>
</dbReference>
<dbReference type="InterPro" id="IPR050121">
    <property type="entry name" value="Cytochrome_P450_monoxygenase"/>
</dbReference>
<evidence type="ECO:0000256" key="8">
    <source>
        <dbReference type="ARBA" id="ARBA00022989"/>
    </source>
</evidence>
<dbReference type="EMBL" id="JACAZH010000006">
    <property type="protein sequence ID" value="KAF7366266.1"/>
    <property type="molecule type" value="Genomic_DNA"/>
</dbReference>